<reference evidence="8" key="3">
    <citation type="submission" date="2015-02" db="UniProtKB">
        <authorList>
            <consortium name="EnsemblProtists"/>
        </authorList>
    </citation>
    <scope>IDENTIFICATION</scope>
    <source>
        <strain evidence="8">DAOM BR144</strain>
    </source>
</reference>
<feature type="domain" description="VTT" evidence="7">
    <location>
        <begin position="91"/>
        <end position="210"/>
    </location>
</feature>
<sequence>MKFEQVRLPQLPSTIYTIVHARNQSSLASKLVRWTKLGALLIASSYVLYRVAAALPLKEYSNELTAWIAHNRVAGAIVFPLVYWLLIPLCLPASMFDLVGGSVFGIYYGIILNTIGKTGGALIAFALGKKIGRDKVGGYLAANFPTYAAVTKILQSDSWKPLFLVQLSSLPHAVKSYGLAITDVSTYRFMVSSVVTAFPFTIVLTQIGHQTQEMLSNSSAGSASGTTGNAAPPTSSDTQMIMFVVGMVCTLATMGFFVVYTKKEIEKQMSKVGATERRGSGCSLSRTCSYENDDCELDNDTMAESGAVQLLPMMEASSSSSDNLPKYRCCVV</sequence>
<evidence type="ECO:0000256" key="2">
    <source>
        <dbReference type="ARBA" id="ARBA00022475"/>
    </source>
</evidence>
<evidence type="ECO:0000256" key="4">
    <source>
        <dbReference type="ARBA" id="ARBA00022989"/>
    </source>
</evidence>
<comment type="subcellular location">
    <subcellularLocation>
        <location evidence="1">Cell membrane</location>
        <topology evidence="1">Multi-pass membrane protein</topology>
    </subcellularLocation>
</comment>
<keyword evidence="3 6" id="KW-0812">Transmembrane</keyword>
<accession>K3W7N9</accession>
<dbReference type="VEuPathDB" id="FungiDB:PYU1_G000980"/>
<dbReference type="eggNOG" id="ENOG502RUUS">
    <property type="taxonomic scope" value="Eukaryota"/>
</dbReference>
<proteinExistence type="predicted"/>
<evidence type="ECO:0000313" key="8">
    <source>
        <dbReference type="EnsemblProtists" id="PYU1_T000980"/>
    </source>
</evidence>
<protein>
    <recommendedName>
        <fullName evidence="7">VTT domain-containing protein</fullName>
    </recommendedName>
</protein>
<evidence type="ECO:0000259" key="7">
    <source>
        <dbReference type="Pfam" id="PF09335"/>
    </source>
</evidence>
<dbReference type="AlphaFoldDB" id="K3W7N9"/>
<dbReference type="InterPro" id="IPR032816">
    <property type="entry name" value="VTT_dom"/>
</dbReference>
<evidence type="ECO:0000313" key="9">
    <source>
        <dbReference type="Proteomes" id="UP000019132"/>
    </source>
</evidence>
<feature type="transmembrane region" description="Helical" evidence="6">
    <location>
        <begin position="73"/>
        <end position="94"/>
    </location>
</feature>
<feature type="transmembrane region" description="Helical" evidence="6">
    <location>
        <begin position="106"/>
        <end position="127"/>
    </location>
</feature>
<keyword evidence="5 6" id="KW-0472">Membrane</keyword>
<evidence type="ECO:0000256" key="1">
    <source>
        <dbReference type="ARBA" id="ARBA00004651"/>
    </source>
</evidence>
<dbReference type="EnsemblProtists" id="PYU1_T000980">
    <property type="protein sequence ID" value="PYU1_T000980"/>
    <property type="gene ID" value="PYU1_G000980"/>
</dbReference>
<dbReference type="PANTHER" id="PTHR12677:SF59">
    <property type="entry name" value="GOLGI APPARATUS MEMBRANE PROTEIN TVP38-RELATED"/>
    <property type="match status" value="1"/>
</dbReference>
<keyword evidence="4 6" id="KW-1133">Transmembrane helix</keyword>
<dbReference type="InterPro" id="IPR015414">
    <property type="entry name" value="TMEM64"/>
</dbReference>
<name>K3W7N9_GLOUD</name>
<evidence type="ECO:0000256" key="6">
    <source>
        <dbReference type="SAM" id="Phobius"/>
    </source>
</evidence>
<reference evidence="9" key="2">
    <citation type="submission" date="2010-04" db="EMBL/GenBank/DDBJ databases">
        <authorList>
            <person name="Buell R."/>
            <person name="Hamilton J."/>
            <person name="Hostetler J."/>
        </authorList>
    </citation>
    <scope>NUCLEOTIDE SEQUENCE [LARGE SCALE GENOMIC DNA]</scope>
    <source>
        <strain evidence="9">DAOM:BR144</strain>
    </source>
</reference>
<feature type="transmembrane region" description="Helical" evidence="6">
    <location>
        <begin position="189"/>
        <end position="208"/>
    </location>
</feature>
<dbReference type="GO" id="GO:0005886">
    <property type="term" value="C:plasma membrane"/>
    <property type="evidence" value="ECO:0007669"/>
    <property type="project" value="UniProtKB-SubCell"/>
</dbReference>
<dbReference type="InParanoid" id="K3W7N9"/>
<dbReference type="EMBL" id="GL376620">
    <property type="status" value="NOT_ANNOTATED_CDS"/>
    <property type="molecule type" value="Genomic_DNA"/>
</dbReference>
<dbReference type="Pfam" id="PF09335">
    <property type="entry name" value="VTT_dom"/>
    <property type="match status" value="1"/>
</dbReference>
<dbReference type="PANTHER" id="PTHR12677">
    <property type="entry name" value="GOLGI APPARATUS MEMBRANE PROTEIN TVP38-RELATED"/>
    <property type="match status" value="1"/>
</dbReference>
<keyword evidence="2" id="KW-1003">Cell membrane</keyword>
<keyword evidence="9" id="KW-1185">Reference proteome</keyword>
<organism evidence="8 9">
    <name type="scientific">Globisporangium ultimum (strain ATCC 200006 / CBS 805.95 / DAOM BR144)</name>
    <name type="common">Pythium ultimum</name>
    <dbReference type="NCBI Taxonomy" id="431595"/>
    <lineage>
        <taxon>Eukaryota</taxon>
        <taxon>Sar</taxon>
        <taxon>Stramenopiles</taxon>
        <taxon>Oomycota</taxon>
        <taxon>Peronosporomycetes</taxon>
        <taxon>Pythiales</taxon>
        <taxon>Pythiaceae</taxon>
        <taxon>Globisporangium</taxon>
    </lineage>
</organism>
<reference evidence="9" key="1">
    <citation type="journal article" date="2010" name="Genome Biol.">
        <title>Genome sequence of the necrotrophic plant pathogen Pythium ultimum reveals original pathogenicity mechanisms and effector repertoire.</title>
        <authorList>
            <person name="Levesque C.A."/>
            <person name="Brouwer H."/>
            <person name="Cano L."/>
            <person name="Hamilton J.P."/>
            <person name="Holt C."/>
            <person name="Huitema E."/>
            <person name="Raffaele S."/>
            <person name="Robideau G.P."/>
            <person name="Thines M."/>
            <person name="Win J."/>
            <person name="Zerillo M.M."/>
            <person name="Beakes G.W."/>
            <person name="Boore J.L."/>
            <person name="Busam D."/>
            <person name="Dumas B."/>
            <person name="Ferriera S."/>
            <person name="Fuerstenberg S.I."/>
            <person name="Gachon C.M."/>
            <person name="Gaulin E."/>
            <person name="Govers F."/>
            <person name="Grenville-Briggs L."/>
            <person name="Horner N."/>
            <person name="Hostetler J."/>
            <person name="Jiang R.H."/>
            <person name="Johnson J."/>
            <person name="Krajaejun T."/>
            <person name="Lin H."/>
            <person name="Meijer H.J."/>
            <person name="Moore B."/>
            <person name="Morris P."/>
            <person name="Phuntmart V."/>
            <person name="Puiu D."/>
            <person name="Shetty J."/>
            <person name="Stajich J.E."/>
            <person name="Tripathy S."/>
            <person name="Wawra S."/>
            <person name="van West P."/>
            <person name="Whitty B.R."/>
            <person name="Coutinho P.M."/>
            <person name="Henrissat B."/>
            <person name="Martin F."/>
            <person name="Thomas P.D."/>
            <person name="Tyler B.M."/>
            <person name="De Vries R.P."/>
            <person name="Kamoun S."/>
            <person name="Yandell M."/>
            <person name="Tisserat N."/>
            <person name="Buell C.R."/>
        </authorList>
    </citation>
    <scope>NUCLEOTIDE SEQUENCE</scope>
    <source>
        <strain evidence="9">DAOM:BR144</strain>
    </source>
</reference>
<dbReference type="OMA" id="YENDDCE"/>
<evidence type="ECO:0000256" key="5">
    <source>
        <dbReference type="ARBA" id="ARBA00023136"/>
    </source>
</evidence>
<dbReference type="Proteomes" id="UP000019132">
    <property type="component" value="Unassembled WGS sequence"/>
</dbReference>
<dbReference type="STRING" id="431595.K3W7N9"/>
<feature type="transmembrane region" description="Helical" evidence="6">
    <location>
        <begin position="240"/>
        <end position="261"/>
    </location>
</feature>
<dbReference type="HOGENOM" id="CLU_073990_0_0_1"/>
<evidence type="ECO:0000256" key="3">
    <source>
        <dbReference type="ARBA" id="ARBA00022692"/>
    </source>
</evidence>